<name>A0A8H5GGP0_9AGAR</name>
<dbReference type="Proteomes" id="UP000559256">
    <property type="component" value="Unassembled WGS sequence"/>
</dbReference>
<accession>A0A8H5GGP0</accession>
<dbReference type="EMBL" id="JAACJM010000033">
    <property type="protein sequence ID" value="KAF5364469.1"/>
    <property type="molecule type" value="Genomic_DNA"/>
</dbReference>
<evidence type="ECO:0000256" key="2">
    <source>
        <dbReference type="SAM" id="MobiDB-lite"/>
    </source>
</evidence>
<feature type="region of interest" description="Disordered" evidence="2">
    <location>
        <begin position="100"/>
        <end position="141"/>
    </location>
</feature>
<organism evidence="3 4">
    <name type="scientific">Tetrapyrgos nigripes</name>
    <dbReference type="NCBI Taxonomy" id="182062"/>
    <lineage>
        <taxon>Eukaryota</taxon>
        <taxon>Fungi</taxon>
        <taxon>Dikarya</taxon>
        <taxon>Basidiomycota</taxon>
        <taxon>Agaricomycotina</taxon>
        <taxon>Agaricomycetes</taxon>
        <taxon>Agaricomycetidae</taxon>
        <taxon>Agaricales</taxon>
        <taxon>Marasmiineae</taxon>
        <taxon>Marasmiaceae</taxon>
        <taxon>Tetrapyrgos</taxon>
    </lineage>
</organism>
<feature type="compositionally biased region" description="Polar residues" evidence="2">
    <location>
        <begin position="100"/>
        <end position="111"/>
    </location>
</feature>
<gene>
    <name evidence="3" type="ORF">D9758_010669</name>
</gene>
<sequence length="257" mass="27004">MDNDIGVALFLSEICPPGCNPLWHGAPEQGRVYGGWGNVWHLLPSLIAKAAVARRALTLAEAKLKESKDEVVVLKRELERSRNEEAEASLPVVMKSVPATSSIGANSTDSQPGHDETNSAAGRRETQGTGAEETQGGQGDCRVKQEELEGERLMNESLANAEVDSGFETSPVVNSKISGPVASSTIPGPDNQGKHNKNSPEMGGRDTEAAGAPGVNQGLDSETSRNLVVLASSISAHYDSQNHAEGAGVQESKVIAE</sequence>
<evidence type="ECO:0000313" key="3">
    <source>
        <dbReference type="EMBL" id="KAF5364469.1"/>
    </source>
</evidence>
<feature type="compositionally biased region" description="Polar residues" evidence="2">
    <location>
        <begin position="167"/>
        <end position="186"/>
    </location>
</feature>
<evidence type="ECO:0000313" key="4">
    <source>
        <dbReference type="Proteomes" id="UP000559256"/>
    </source>
</evidence>
<evidence type="ECO:0000256" key="1">
    <source>
        <dbReference type="SAM" id="Coils"/>
    </source>
</evidence>
<keyword evidence="4" id="KW-1185">Reference proteome</keyword>
<comment type="caution">
    <text evidence="3">The sequence shown here is derived from an EMBL/GenBank/DDBJ whole genome shotgun (WGS) entry which is preliminary data.</text>
</comment>
<feature type="region of interest" description="Disordered" evidence="2">
    <location>
        <begin position="162"/>
        <end position="223"/>
    </location>
</feature>
<feature type="region of interest" description="Disordered" evidence="2">
    <location>
        <begin position="237"/>
        <end position="257"/>
    </location>
</feature>
<proteinExistence type="predicted"/>
<protein>
    <submittedName>
        <fullName evidence="3">Uncharacterized protein</fullName>
    </submittedName>
</protein>
<dbReference type="AlphaFoldDB" id="A0A8H5GGP0"/>
<keyword evidence="1" id="KW-0175">Coiled coil</keyword>
<reference evidence="3 4" key="1">
    <citation type="journal article" date="2020" name="ISME J.">
        <title>Uncovering the hidden diversity of litter-decomposition mechanisms in mushroom-forming fungi.</title>
        <authorList>
            <person name="Floudas D."/>
            <person name="Bentzer J."/>
            <person name="Ahren D."/>
            <person name="Johansson T."/>
            <person name="Persson P."/>
            <person name="Tunlid A."/>
        </authorList>
    </citation>
    <scope>NUCLEOTIDE SEQUENCE [LARGE SCALE GENOMIC DNA]</scope>
    <source>
        <strain evidence="3 4">CBS 291.85</strain>
    </source>
</reference>
<feature type="compositionally biased region" description="Basic and acidic residues" evidence="2">
    <location>
        <begin position="112"/>
        <end position="126"/>
    </location>
</feature>
<feature type="coiled-coil region" evidence="1">
    <location>
        <begin position="50"/>
        <end position="84"/>
    </location>
</feature>